<reference evidence="2" key="1">
    <citation type="submission" date="2023-07" db="EMBL/GenBank/DDBJ databases">
        <authorList>
            <person name="Colorado M.A."/>
            <person name="Villamil L.M."/>
            <person name="Melo J.F."/>
            <person name="Rodriguez J.A."/>
            <person name="Ruiz R.Y."/>
        </authorList>
    </citation>
    <scope>NUCLEOTIDE SEQUENCE [LARGE SCALE GENOMIC DNA]</scope>
    <source>
        <strain evidence="2">C33</strain>
    </source>
</reference>
<accession>A0ABU4WBA2</accession>
<dbReference type="InterPro" id="IPR005500">
    <property type="entry name" value="DUF309"/>
</dbReference>
<gene>
    <name evidence="1" type="ORF">RFV38_09940</name>
</gene>
<comment type="caution">
    <text evidence="1">The sequence shown here is derived from an EMBL/GenBank/DDBJ whole genome shotgun (WGS) entry which is preliminary data.</text>
</comment>
<dbReference type="SUPFAM" id="SSF140663">
    <property type="entry name" value="TTHA0068-like"/>
    <property type="match status" value="1"/>
</dbReference>
<dbReference type="RefSeq" id="WP_320314190.1">
    <property type="nucleotide sequence ID" value="NZ_JAVIKH010000014.1"/>
</dbReference>
<evidence type="ECO:0000313" key="2">
    <source>
        <dbReference type="Proteomes" id="UP001279681"/>
    </source>
</evidence>
<dbReference type="EMBL" id="JAVIKH010000014">
    <property type="protein sequence ID" value="MDX8336809.1"/>
    <property type="molecule type" value="Genomic_DNA"/>
</dbReference>
<dbReference type="Pfam" id="PF03745">
    <property type="entry name" value="DUF309"/>
    <property type="match status" value="1"/>
</dbReference>
<sequence length="118" mass="14241">MKHKEKYCEFIETFQEERDFFKCHEILEDIWVEETKCETRKHVSINLILVAVALHHWRNKNFKGAIQVLENSLNNYDEISLELEKLNINSKELKVIILDVLEELKNGNEYKEIYLPKY</sequence>
<organism evidence="1 2">
    <name type="scientific">Candidatus Cetobacterium colombiensis</name>
    <dbReference type="NCBI Taxonomy" id="3073100"/>
    <lineage>
        <taxon>Bacteria</taxon>
        <taxon>Fusobacteriati</taxon>
        <taxon>Fusobacteriota</taxon>
        <taxon>Fusobacteriia</taxon>
        <taxon>Fusobacteriales</taxon>
        <taxon>Fusobacteriaceae</taxon>
        <taxon>Cetobacterium</taxon>
    </lineage>
</organism>
<dbReference type="Gene3D" id="1.10.3450.10">
    <property type="entry name" value="TTHA0068-like"/>
    <property type="match status" value="1"/>
</dbReference>
<keyword evidence="2" id="KW-1185">Reference proteome</keyword>
<protein>
    <submittedName>
        <fullName evidence="1">DUF309 domain-containing protein</fullName>
    </submittedName>
</protein>
<proteinExistence type="predicted"/>
<evidence type="ECO:0000313" key="1">
    <source>
        <dbReference type="EMBL" id="MDX8336809.1"/>
    </source>
</evidence>
<dbReference type="Proteomes" id="UP001279681">
    <property type="component" value="Unassembled WGS sequence"/>
</dbReference>
<dbReference type="InterPro" id="IPR023203">
    <property type="entry name" value="TTHA0068_sf"/>
</dbReference>
<name>A0ABU4WBA2_9FUSO</name>
<dbReference type="PANTHER" id="PTHR34796">
    <property type="entry name" value="EXPRESSED PROTEIN"/>
    <property type="match status" value="1"/>
</dbReference>
<dbReference type="PANTHER" id="PTHR34796:SF1">
    <property type="entry name" value="EXPRESSED PROTEIN"/>
    <property type="match status" value="1"/>
</dbReference>